<sequence>MLSNNVFATAKEHVLPSLLDNSAEQHSFYRTPTGLGYRVIEQGQGDKPSWDATVTVHQRVTLKNGRVLFDTRKQGAAVEYEIAEAIVGLQEALQLMNKGSRFEVLIPAHLARDVYSVFIEEKHQQGCQSPMLVDITLVDFR</sequence>
<feature type="domain" description="PPIase FKBP-type" evidence="5">
    <location>
        <begin position="51"/>
        <end position="141"/>
    </location>
</feature>
<evidence type="ECO:0000256" key="3">
    <source>
        <dbReference type="PROSITE-ProRule" id="PRU00277"/>
    </source>
</evidence>
<name>A0A3A3EKV7_9GAMM</name>
<dbReference type="EMBL" id="QYSE01000004">
    <property type="protein sequence ID" value="RJF33931.1"/>
    <property type="molecule type" value="Genomic_DNA"/>
</dbReference>
<evidence type="ECO:0000259" key="5">
    <source>
        <dbReference type="PROSITE" id="PS50059"/>
    </source>
</evidence>
<dbReference type="Proteomes" id="UP000265938">
    <property type="component" value="Unassembled WGS sequence"/>
</dbReference>
<dbReference type="PROSITE" id="PS50059">
    <property type="entry name" value="FKBP_PPIASE"/>
    <property type="match status" value="1"/>
</dbReference>
<dbReference type="GO" id="GO:0003755">
    <property type="term" value="F:peptidyl-prolyl cis-trans isomerase activity"/>
    <property type="evidence" value="ECO:0007669"/>
    <property type="project" value="UniProtKB-UniRule"/>
</dbReference>
<dbReference type="SUPFAM" id="SSF54534">
    <property type="entry name" value="FKBP-like"/>
    <property type="match status" value="1"/>
</dbReference>
<accession>A0A3A3EKV7</accession>
<dbReference type="InterPro" id="IPR046357">
    <property type="entry name" value="PPIase_dom_sf"/>
</dbReference>
<dbReference type="EC" id="5.2.1.8" evidence="4"/>
<reference evidence="6 7" key="1">
    <citation type="submission" date="2018-09" db="EMBL/GenBank/DDBJ databases">
        <title>Identification of marine bacteria producing industrial enzymes.</title>
        <authorList>
            <person name="Cheng T.H."/>
            <person name="Saidin J."/>
            <person name="Muhd D.D."/>
            <person name="Isa M.N.M."/>
            <person name="Bakar M.F.A."/>
            <person name="Ismail N."/>
        </authorList>
    </citation>
    <scope>NUCLEOTIDE SEQUENCE [LARGE SCALE GENOMIC DNA]</scope>
    <source>
        <strain evidence="6 7">MNAD 1.6</strain>
    </source>
</reference>
<evidence type="ECO:0000313" key="7">
    <source>
        <dbReference type="Proteomes" id="UP000265938"/>
    </source>
</evidence>
<comment type="caution">
    <text evidence="6">The sequence shown here is derived from an EMBL/GenBank/DDBJ whole genome shotgun (WGS) entry which is preliminary data.</text>
</comment>
<evidence type="ECO:0000313" key="6">
    <source>
        <dbReference type="EMBL" id="RJF33931.1"/>
    </source>
</evidence>
<dbReference type="InterPro" id="IPR001179">
    <property type="entry name" value="PPIase_FKBP_dom"/>
</dbReference>
<dbReference type="RefSeq" id="WP_105173864.1">
    <property type="nucleotide sequence ID" value="NZ_QYSE01000004.1"/>
</dbReference>
<keyword evidence="3 4" id="KW-0413">Isomerase</keyword>
<protein>
    <recommendedName>
        <fullName evidence="4">Peptidyl-prolyl cis-trans isomerase</fullName>
        <ecNumber evidence="4">5.2.1.8</ecNumber>
    </recommendedName>
</protein>
<dbReference type="Pfam" id="PF00254">
    <property type="entry name" value="FKBP_C"/>
    <property type="match status" value="1"/>
</dbReference>
<comment type="catalytic activity">
    <reaction evidence="1 3 4">
        <text>[protein]-peptidylproline (omega=180) = [protein]-peptidylproline (omega=0)</text>
        <dbReference type="Rhea" id="RHEA:16237"/>
        <dbReference type="Rhea" id="RHEA-COMP:10747"/>
        <dbReference type="Rhea" id="RHEA-COMP:10748"/>
        <dbReference type="ChEBI" id="CHEBI:83833"/>
        <dbReference type="ChEBI" id="CHEBI:83834"/>
        <dbReference type="EC" id="5.2.1.8"/>
    </reaction>
</comment>
<comment type="similarity">
    <text evidence="4">Belongs to the FKBP-type PPIase family.</text>
</comment>
<proteinExistence type="inferred from homology"/>
<dbReference type="Gene3D" id="3.10.50.40">
    <property type="match status" value="1"/>
</dbReference>
<gene>
    <name evidence="6" type="ORF">D4741_15775</name>
</gene>
<keyword evidence="2 3" id="KW-0697">Rotamase</keyword>
<evidence type="ECO:0000256" key="1">
    <source>
        <dbReference type="ARBA" id="ARBA00000971"/>
    </source>
</evidence>
<organism evidence="6 7">
    <name type="scientific">Pseudoalteromonas gelatinilytica</name>
    <dbReference type="NCBI Taxonomy" id="1703256"/>
    <lineage>
        <taxon>Bacteria</taxon>
        <taxon>Pseudomonadati</taxon>
        <taxon>Pseudomonadota</taxon>
        <taxon>Gammaproteobacteria</taxon>
        <taxon>Alteromonadales</taxon>
        <taxon>Pseudoalteromonadaceae</taxon>
        <taxon>Pseudoalteromonas</taxon>
    </lineage>
</organism>
<evidence type="ECO:0000256" key="2">
    <source>
        <dbReference type="ARBA" id="ARBA00023110"/>
    </source>
</evidence>
<evidence type="ECO:0000256" key="4">
    <source>
        <dbReference type="RuleBase" id="RU003915"/>
    </source>
</evidence>
<dbReference type="AlphaFoldDB" id="A0A3A3EKV7"/>